<dbReference type="Proteomes" id="UP000216947">
    <property type="component" value="Unassembled WGS sequence"/>
</dbReference>
<keyword evidence="5 10" id="KW-0812">Transmembrane</keyword>
<protein>
    <submittedName>
        <fullName evidence="11">Branched-chain amino acid ABC transporter permease</fullName>
    </submittedName>
</protein>
<accession>A0A261RQV1</accession>
<proteinExistence type="inferred from homology"/>
<evidence type="ECO:0000313" key="11">
    <source>
        <dbReference type="EMBL" id="OZI27281.1"/>
    </source>
</evidence>
<feature type="transmembrane region" description="Helical" evidence="10">
    <location>
        <begin position="6"/>
        <end position="34"/>
    </location>
</feature>
<dbReference type="GO" id="GO:0042941">
    <property type="term" value="P:D-alanine transmembrane transport"/>
    <property type="evidence" value="ECO:0007669"/>
    <property type="project" value="TreeGrafter"/>
</dbReference>
<dbReference type="InterPro" id="IPR052157">
    <property type="entry name" value="BCAA_transport_permease"/>
</dbReference>
<dbReference type="InterPro" id="IPR001851">
    <property type="entry name" value="ABC_transp_permease"/>
</dbReference>
<evidence type="ECO:0000313" key="12">
    <source>
        <dbReference type="Proteomes" id="UP000216947"/>
    </source>
</evidence>
<dbReference type="GO" id="GO:0015190">
    <property type="term" value="F:L-leucine transmembrane transporter activity"/>
    <property type="evidence" value="ECO:0007669"/>
    <property type="project" value="TreeGrafter"/>
</dbReference>
<dbReference type="RefSeq" id="WP_026639588.1">
    <property type="nucleotide sequence ID" value="NZ_NEVI01000001.1"/>
</dbReference>
<reference evidence="12" key="1">
    <citation type="submission" date="2017-05" db="EMBL/GenBank/DDBJ databases">
        <title>Complete and WGS of Bordetella genogroups.</title>
        <authorList>
            <person name="Spilker T."/>
            <person name="Lipuma J."/>
        </authorList>
    </citation>
    <scope>NUCLEOTIDE SEQUENCE [LARGE SCALE GENOMIC DNA]</scope>
    <source>
        <strain evidence="12">AU18089</strain>
    </source>
</reference>
<dbReference type="GO" id="GO:0015808">
    <property type="term" value="P:L-alanine transport"/>
    <property type="evidence" value="ECO:0007669"/>
    <property type="project" value="TreeGrafter"/>
</dbReference>
<comment type="similarity">
    <text evidence="9">Belongs to the binding-protein-dependent transport system permease family. LivHM subfamily.</text>
</comment>
<dbReference type="EMBL" id="NEVK01000001">
    <property type="protein sequence ID" value="OZI27281.1"/>
    <property type="molecule type" value="Genomic_DNA"/>
</dbReference>
<evidence type="ECO:0000256" key="8">
    <source>
        <dbReference type="ARBA" id="ARBA00023136"/>
    </source>
</evidence>
<dbReference type="OrthoDB" id="9807115at2"/>
<dbReference type="GO" id="GO:1903806">
    <property type="term" value="P:L-isoleucine import across plasma membrane"/>
    <property type="evidence" value="ECO:0007669"/>
    <property type="project" value="TreeGrafter"/>
</dbReference>
<feature type="transmembrane region" description="Helical" evidence="10">
    <location>
        <begin position="191"/>
        <end position="214"/>
    </location>
</feature>
<keyword evidence="2" id="KW-0813">Transport</keyword>
<feature type="transmembrane region" description="Helical" evidence="10">
    <location>
        <begin position="138"/>
        <end position="160"/>
    </location>
</feature>
<dbReference type="Pfam" id="PF02653">
    <property type="entry name" value="BPD_transp_2"/>
    <property type="match status" value="1"/>
</dbReference>
<dbReference type="GO" id="GO:0015192">
    <property type="term" value="F:L-phenylalanine transmembrane transporter activity"/>
    <property type="evidence" value="ECO:0007669"/>
    <property type="project" value="TreeGrafter"/>
</dbReference>
<name>A0A261RQV1_9BORD</name>
<dbReference type="AlphaFoldDB" id="A0A261RQV1"/>
<feature type="transmembrane region" description="Helical" evidence="10">
    <location>
        <begin position="262"/>
        <end position="278"/>
    </location>
</feature>
<keyword evidence="4" id="KW-0997">Cell inner membrane</keyword>
<dbReference type="PANTHER" id="PTHR11795:SF371">
    <property type="entry name" value="HIGH-AFFINITY BRANCHED-CHAIN AMINO ACID TRANSPORT SYSTEM PERMEASE PROTEIN LIVH"/>
    <property type="match status" value="1"/>
</dbReference>
<evidence type="ECO:0000256" key="7">
    <source>
        <dbReference type="ARBA" id="ARBA00022989"/>
    </source>
</evidence>
<sequence length="291" mass="30944">MDWIAILNAAINGIVLGTLLALPVLAITMVFGIARFPNAATGDYMTLGAYTAIAMQTFVSSSLVLGVLAACAVTALVSVGFYLWVFRALAHRSNIARLVASLGVAFVVRNTITFFAGQDQYNLDVPLVRAWNFNGVRILPTDVYILATATVALILVFVLLHATPMGRRMRAVADNADLAAASGIRSRRVMLCLWTLCGVFSGLGGVLLGIKAVVIPELGFELLMPMFAAVILGGIGHPVGAVVGTLLFSVSQEIASLYFEPSYKIVMAFGILLVVLLVRPQGIFGRPMAAR</sequence>
<gene>
    <name evidence="11" type="ORF">CAL19_00660</name>
</gene>
<comment type="subcellular location">
    <subcellularLocation>
        <location evidence="1">Cell membrane</location>
        <topology evidence="1">Multi-pass membrane protein</topology>
    </subcellularLocation>
</comment>
<keyword evidence="3" id="KW-1003">Cell membrane</keyword>
<feature type="transmembrane region" description="Helical" evidence="10">
    <location>
        <begin position="65"/>
        <end position="86"/>
    </location>
</feature>
<dbReference type="PANTHER" id="PTHR11795">
    <property type="entry name" value="BRANCHED-CHAIN AMINO ACID TRANSPORT SYSTEM PERMEASE PROTEIN LIVH"/>
    <property type="match status" value="1"/>
</dbReference>
<dbReference type="GO" id="GO:0015188">
    <property type="term" value="F:L-isoleucine transmembrane transporter activity"/>
    <property type="evidence" value="ECO:0007669"/>
    <property type="project" value="TreeGrafter"/>
</dbReference>
<keyword evidence="7 10" id="KW-1133">Transmembrane helix</keyword>
<dbReference type="GO" id="GO:0005886">
    <property type="term" value="C:plasma membrane"/>
    <property type="evidence" value="ECO:0007669"/>
    <property type="project" value="UniProtKB-SubCell"/>
</dbReference>
<keyword evidence="12" id="KW-1185">Reference proteome</keyword>
<evidence type="ECO:0000256" key="1">
    <source>
        <dbReference type="ARBA" id="ARBA00004651"/>
    </source>
</evidence>
<evidence type="ECO:0000256" key="4">
    <source>
        <dbReference type="ARBA" id="ARBA00022519"/>
    </source>
</evidence>
<evidence type="ECO:0000256" key="6">
    <source>
        <dbReference type="ARBA" id="ARBA00022970"/>
    </source>
</evidence>
<dbReference type="CDD" id="cd06582">
    <property type="entry name" value="TM_PBP1_LivH_like"/>
    <property type="match status" value="1"/>
</dbReference>
<evidence type="ECO:0000256" key="9">
    <source>
        <dbReference type="ARBA" id="ARBA00037998"/>
    </source>
</evidence>
<dbReference type="GO" id="GO:0005304">
    <property type="term" value="F:L-valine transmembrane transporter activity"/>
    <property type="evidence" value="ECO:0007669"/>
    <property type="project" value="TreeGrafter"/>
</dbReference>
<keyword evidence="6" id="KW-0029">Amino-acid transport</keyword>
<keyword evidence="8 10" id="KW-0472">Membrane</keyword>
<feature type="transmembrane region" description="Helical" evidence="10">
    <location>
        <begin position="98"/>
        <end position="118"/>
    </location>
</feature>
<evidence type="ECO:0000256" key="10">
    <source>
        <dbReference type="SAM" id="Phobius"/>
    </source>
</evidence>
<evidence type="ECO:0000256" key="3">
    <source>
        <dbReference type="ARBA" id="ARBA00022475"/>
    </source>
</evidence>
<evidence type="ECO:0000256" key="2">
    <source>
        <dbReference type="ARBA" id="ARBA00022448"/>
    </source>
</evidence>
<feature type="transmembrane region" description="Helical" evidence="10">
    <location>
        <begin position="226"/>
        <end position="250"/>
    </location>
</feature>
<comment type="caution">
    <text evidence="11">The sequence shown here is derived from an EMBL/GenBank/DDBJ whole genome shotgun (WGS) entry which is preliminary data.</text>
</comment>
<organism evidence="11 12">
    <name type="scientific">Bordetella genomosp. 7</name>
    <dbReference type="NCBI Taxonomy" id="1416805"/>
    <lineage>
        <taxon>Bacteria</taxon>
        <taxon>Pseudomonadati</taxon>
        <taxon>Pseudomonadota</taxon>
        <taxon>Betaproteobacteria</taxon>
        <taxon>Burkholderiales</taxon>
        <taxon>Alcaligenaceae</taxon>
        <taxon>Bordetella</taxon>
    </lineage>
</organism>
<evidence type="ECO:0000256" key="5">
    <source>
        <dbReference type="ARBA" id="ARBA00022692"/>
    </source>
</evidence>